<feature type="region of interest" description="Disordered" evidence="1">
    <location>
        <begin position="52"/>
        <end position="83"/>
    </location>
</feature>
<reference evidence="2" key="1">
    <citation type="submission" date="2023-11" db="EMBL/GenBank/DDBJ databases">
        <title>Genome assemblies of two species of porcelain crab, Petrolisthes cinctipes and Petrolisthes manimaculis (Anomura: Porcellanidae).</title>
        <authorList>
            <person name="Angst P."/>
        </authorList>
    </citation>
    <scope>NUCLEOTIDE SEQUENCE</scope>
    <source>
        <strain evidence="2">PB745_02</strain>
        <tissue evidence="2">Gill</tissue>
    </source>
</reference>
<organism evidence="2 3">
    <name type="scientific">Petrolisthes manimaculis</name>
    <dbReference type="NCBI Taxonomy" id="1843537"/>
    <lineage>
        <taxon>Eukaryota</taxon>
        <taxon>Metazoa</taxon>
        <taxon>Ecdysozoa</taxon>
        <taxon>Arthropoda</taxon>
        <taxon>Crustacea</taxon>
        <taxon>Multicrustacea</taxon>
        <taxon>Malacostraca</taxon>
        <taxon>Eumalacostraca</taxon>
        <taxon>Eucarida</taxon>
        <taxon>Decapoda</taxon>
        <taxon>Pleocyemata</taxon>
        <taxon>Anomura</taxon>
        <taxon>Galatheoidea</taxon>
        <taxon>Porcellanidae</taxon>
        <taxon>Petrolisthes</taxon>
    </lineage>
</organism>
<feature type="compositionally biased region" description="Low complexity" evidence="1">
    <location>
        <begin position="61"/>
        <end position="83"/>
    </location>
</feature>
<keyword evidence="3" id="KW-1185">Reference proteome</keyword>
<comment type="caution">
    <text evidence="2">The sequence shown here is derived from an EMBL/GenBank/DDBJ whole genome shotgun (WGS) entry which is preliminary data.</text>
</comment>
<sequence length="83" mass="9617">VRLNTLEKEVSWLQHKGKALDQRLSRFLAQKSWFASTLDDLHLRLDSLGRSQKSMTRRDNPQQNQLLQQNDSPSPSILSHPHS</sequence>
<name>A0AAE1TRU6_9EUCA</name>
<evidence type="ECO:0000256" key="1">
    <source>
        <dbReference type="SAM" id="MobiDB-lite"/>
    </source>
</evidence>
<dbReference type="AlphaFoldDB" id="A0AAE1TRU6"/>
<gene>
    <name evidence="2" type="ORF">Pmani_032245</name>
</gene>
<dbReference type="Proteomes" id="UP001292094">
    <property type="component" value="Unassembled WGS sequence"/>
</dbReference>
<dbReference type="EMBL" id="JAWZYT010004129">
    <property type="protein sequence ID" value="KAK4295176.1"/>
    <property type="molecule type" value="Genomic_DNA"/>
</dbReference>
<protein>
    <submittedName>
        <fullName evidence="2">Uncharacterized protein</fullName>
    </submittedName>
</protein>
<proteinExistence type="predicted"/>
<accession>A0AAE1TRU6</accession>
<evidence type="ECO:0000313" key="3">
    <source>
        <dbReference type="Proteomes" id="UP001292094"/>
    </source>
</evidence>
<feature type="non-terminal residue" evidence="2">
    <location>
        <position position="1"/>
    </location>
</feature>
<evidence type="ECO:0000313" key="2">
    <source>
        <dbReference type="EMBL" id="KAK4295176.1"/>
    </source>
</evidence>